<keyword evidence="9" id="KW-1185">Reference proteome</keyword>
<dbReference type="Pfam" id="PF00301">
    <property type="entry name" value="Rubredoxin"/>
    <property type="match status" value="1"/>
</dbReference>
<dbReference type="EMBL" id="JBBPCO010000006">
    <property type="protein sequence ID" value="MEK8089662.1"/>
    <property type="molecule type" value="Genomic_DNA"/>
</dbReference>
<evidence type="ECO:0000256" key="2">
    <source>
        <dbReference type="ARBA" id="ARBA00022448"/>
    </source>
</evidence>
<dbReference type="CDD" id="cd00730">
    <property type="entry name" value="rubredoxin"/>
    <property type="match status" value="1"/>
</dbReference>
<dbReference type="InterPro" id="IPR024935">
    <property type="entry name" value="Rubredoxin_dom"/>
</dbReference>
<keyword evidence="4 6" id="KW-0249">Electron transport</keyword>
<name>A0ABU9D819_9PROT</name>
<dbReference type="InterPro" id="IPR018527">
    <property type="entry name" value="Rubredoxin_Fe_BS"/>
</dbReference>
<evidence type="ECO:0000256" key="4">
    <source>
        <dbReference type="ARBA" id="ARBA00022982"/>
    </source>
</evidence>
<protein>
    <recommendedName>
        <fullName evidence="6">Rubredoxin</fullName>
    </recommendedName>
</protein>
<dbReference type="PANTHER" id="PTHR47627">
    <property type="entry name" value="RUBREDOXIN"/>
    <property type="match status" value="1"/>
</dbReference>
<dbReference type="InterPro" id="IPR024934">
    <property type="entry name" value="Rubredoxin-like_dom"/>
</dbReference>
<dbReference type="Proteomes" id="UP001446205">
    <property type="component" value="Unassembled WGS sequence"/>
</dbReference>
<evidence type="ECO:0000259" key="7">
    <source>
        <dbReference type="PROSITE" id="PS50903"/>
    </source>
</evidence>
<gene>
    <name evidence="8" type="ORF">WOB96_07765</name>
</gene>
<keyword evidence="2" id="KW-0813">Transport</keyword>
<keyword evidence="3 6" id="KW-0479">Metal-binding</keyword>
<dbReference type="RefSeq" id="WP_341370715.1">
    <property type="nucleotide sequence ID" value="NZ_JBBPCO010000006.1"/>
</dbReference>
<dbReference type="Gene3D" id="2.20.28.10">
    <property type="match status" value="1"/>
</dbReference>
<dbReference type="PRINTS" id="PR00163">
    <property type="entry name" value="RUBREDOXIN"/>
</dbReference>
<evidence type="ECO:0000256" key="5">
    <source>
        <dbReference type="ARBA" id="ARBA00023004"/>
    </source>
</evidence>
<sequence length="65" mass="7168">MNAAAQQTSPTTRTWICVVCDLVYDEALGWPEEGIPAGTRFEDLPDDWACPDCGVGKNDFELYQG</sequence>
<evidence type="ECO:0000256" key="3">
    <source>
        <dbReference type="ARBA" id="ARBA00022723"/>
    </source>
</evidence>
<dbReference type="SUPFAM" id="SSF57802">
    <property type="entry name" value="Rubredoxin-like"/>
    <property type="match status" value="1"/>
</dbReference>
<comment type="similarity">
    <text evidence="6">Belongs to the rubredoxin family.</text>
</comment>
<organism evidence="8 9">
    <name type="scientific">Thermithiobacillus plumbiphilus</name>
    <dbReference type="NCBI Taxonomy" id="1729899"/>
    <lineage>
        <taxon>Bacteria</taxon>
        <taxon>Pseudomonadati</taxon>
        <taxon>Pseudomonadota</taxon>
        <taxon>Acidithiobacillia</taxon>
        <taxon>Acidithiobacillales</taxon>
        <taxon>Thermithiobacillaceae</taxon>
        <taxon>Thermithiobacillus</taxon>
    </lineage>
</organism>
<evidence type="ECO:0000256" key="6">
    <source>
        <dbReference type="RuleBase" id="RU003820"/>
    </source>
</evidence>
<evidence type="ECO:0000256" key="1">
    <source>
        <dbReference type="ARBA" id="ARBA00001965"/>
    </source>
</evidence>
<dbReference type="PROSITE" id="PS50903">
    <property type="entry name" value="RUBREDOXIN_LIKE"/>
    <property type="match status" value="1"/>
</dbReference>
<feature type="domain" description="Rubredoxin-like" evidence="7">
    <location>
        <begin position="12"/>
        <end position="63"/>
    </location>
</feature>
<proteinExistence type="inferred from homology"/>
<comment type="cofactor">
    <cofactor evidence="1 6">
        <name>Fe(3+)</name>
        <dbReference type="ChEBI" id="CHEBI:29034"/>
    </cofactor>
</comment>
<dbReference type="InterPro" id="IPR050526">
    <property type="entry name" value="Rubredoxin_ET"/>
</dbReference>
<dbReference type="PROSITE" id="PS00202">
    <property type="entry name" value="RUBREDOXIN"/>
    <property type="match status" value="1"/>
</dbReference>
<accession>A0ABU9D819</accession>
<keyword evidence="5 6" id="KW-0408">Iron</keyword>
<dbReference type="PANTHER" id="PTHR47627:SF1">
    <property type="entry name" value="RUBREDOXIN-1-RELATED"/>
    <property type="match status" value="1"/>
</dbReference>
<reference evidence="8 9" key="1">
    <citation type="submission" date="2024-04" db="EMBL/GenBank/DDBJ databases">
        <authorList>
            <person name="Abashina T."/>
            <person name="Shaikin A."/>
        </authorList>
    </citation>
    <scope>NUCLEOTIDE SEQUENCE [LARGE SCALE GENOMIC DNA]</scope>
    <source>
        <strain evidence="8 9">AAFK</strain>
    </source>
</reference>
<evidence type="ECO:0000313" key="8">
    <source>
        <dbReference type="EMBL" id="MEK8089662.1"/>
    </source>
</evidence>
<evidence type="ECO:0000313" key="9">
    <source>
        <dbReference type="Proteomes" id="UP001446205"/>
    </source>
</evidence>
<comment type="caution">
    <text evidence="8">The sequence shown here is derived from an EMBL/GenBank/DDBJ whole genome shotgun (WGS) entry which is preliminary data.</text>
</comment>